<accession>A0A6V7QP49</accession>
<evidence type="ECO:0000256" key="7">
    <source>
        <dbReference type="RuleBase" id="RU000477"/>
    </source>
</evidence>
<keyword evidence="6 8" id="KW-0472">Membrane</keyword>
<protein>
    <recommendedName>
        <fullName evidence="10">Aquaporin TIP5-1</fullName>
    </recommendedName>
</protein>
<feature type="transmembrane region" description="Helical" evidence="8">
    <location>
        <begin position="21"/>
        <end position="41"/>
    </location>
</feature>
<dbReference type="SUPFAM" id="SSF81338">
    <property type="entry name" value="Aquaporin-like"/>
    <property type="match status" value="1"/>
</dbReference>
<dbReference type="InterPro" id="IPR022357">
    <property type="entry name" value="MIP_CS"/>
</dbReference>
<sequence length="232" mass="24367">MASNLRTHFQQCFSSPSLRSYLAEFISTFLFVFAAVGSAISARMLTPDVTSEASSLVATAVAQGFALFVAVYIAADVSGGHVNPAVTFAFTLGGHISVPAAMLYSLSQLLGSTLACLLLRVASAGQAIPTTRIATEMTGFGGAILESATTFVLVYTVHVACDPRAAVRGLYTAAAMGLWRWARGGGVRACDRFADGRVHEPARSFGPAIISGDFKNHAVYWVGPLIGSALRR</sequence>
<comment type="subcellular location">
    <subcellularLocation>
        <location evidence="1">Membrane</location>
        <topology evidence="1">Multi-pass membrane protein</topology>
    </subcellularLocation>
</comment>
<reference evidence="9" key="1">
    <citation type="submission" date="2020-07" db="EMBL/GenBank/DDBJ databases">
        <authorList>
            <person name="Lin J."/>
        </authorList>
    </citation>
    <scope>NUCLEOTIDE SEQUENCE</scope>
</reference>
<dbReference type="PANTHER" id="PTHR45665">
    <property type="entry name" value="AQUAPORIN-8"/>
    <property type="match status" value="1"/>
</dbReference>
<keyword evidence="3 7" id="KW-0812">Transmembrane</keyword>
<dbReference type="Pfam" id="PF00230">
    <property type="entry name" value="MIP"/>
    <property type="match status" value="1"/>
</dbReference>
<organism evidence="9">
    <name type="scientific">Ananas comosus var. bracteatus</name>
    <name type="common">red pineapple</name>
    <dbReference type="NCBI Taxonomy" id="296719"/>
    <lineage>
        <taxon>Eukaryota</taxon>
        <taxon>Viridiplantae</taxon>
        <taxon>Streptophyta</taxon>
        <taxon>Embryophyta</taxon>
        <taxon>Tracheophyta</taxon>
        <taxon>Spermatophyta</taxon>
        <taxon>Magnoliopsida</taxon>
        <taxon>Liliopsida</taxon>
        <taxon>Poales</taxon>
        <taxon>Bromeliaceae</taxon>
        <taxon>Bromelioideae</taxon>
        <taxon>Ananas</taxon>
    </lineage>
</organism>
<proteinExistence type="inferred from homology"/>
<dbReference type="AlphaFoldDB" id="A0A6V7QP49"/>
<evidence type="ECO:0000256" key="8">
    <source>
        <dbReference type="SAM" id="Phobius"/>
    </source>
</evidence>
<dbReference type="InterPro" id="IPR000425">
    <property type="entry name" value="MIP"/>
</dbReference>
<feature type="transmembrane region" description="Helical" evidence="8">
    <location>
        <begin position="53"/>
        <end position="74"/>
    </location>
</feature>
<keyword evidence="2 7" id="KW-0813">Transport</keyword>
<evidence type="ECO:0000256" key="3">
    <source>
        <dbReference type="ARBA" id="ARBA00022692"/>
    </source>
</evidence>
<dbReference type="GO" id="GO:0015250">
    <property type="term" value="F:water channel activity"/>
    <property type="evidence" value="ECO:0007669"/>
    <property type="project" value="TreeGrafter"/>
</dbReference>
<dbReference type="InterPro" id="IPR023271">
    <property type="entry name" value="Aquaporin-like"/>
</dbReference>
<keyword evidence="5 8" id="KW-1133">Transmembrane helix</keyword>
<dbReference type="InterPro" id="IPR034294">
    <property type="entry name" value="Aquaporin_transptr"/>
</dbReference>
<dbReference type="GO" id="GO:0016020">
    <property type="term" value="C:membrane"/>
    <property type="evidence" value="ECO:0007669"/>
    <property type="project" value="UniProtKB-SubCell"/>
</dbReference>
<evidence type="ECO:0008006" key="10">
    <source>
        <dbReference type="Google" id="ProtNLM"/>
    </source>
</evidence>
<evidence type="ECO:0000256" key="1">
    <source>
        <dbReference type="ARBA" id="ARBA00004141"/>
    </source>
</evidence>
<dbReference type="Gene3D" id="1.20.1080.10">
    <property type="entry name" value="Glycerol uptake facilitator protein"/>
    <property type="match status" value="1"/>
</dbReference>
<name>A0A6V7QP49_ANACO</name>
<dbReference type="PROSITE" id="PS00221">
    <property type="entry name" value="MIP"/>
    <property type="match status" value="1"/>
</dbReference>
<dbReference type="PRINTS" id="PR00783">
    <property type="entry name" value="MINTRINSICP"/>
</dbReference>
<evidence type="ECO:0000256" key="6">
    <source>
        <dbReference type="ARBA" id="ARBA00023136"/>
    </source>
</evidence>
<feature type="transmembrane region" description="Helical" evidence="8">
    <location>
        <begin position="86"/>
        <end position="106"/>
    </location>
</feature>
<dbReference type="PANTHER" id="PTHR45665:SF27">
    <property type="entry name" value="AQUAPORIN TIP5-1-RELATED"/>
    <property type="match status" value="1"/>
</dbReference>
<evidence type="ECO:0000256" key="5">
    <source>
        <dbReference type="ARBA" id="ARBA00022989"/>
    </source>
</evidence>
<gene>
    <name evidence="9" type="ORF">CB5_LOCUS28104</name>
</gene>
<evidence type="ECO:0000313" key="9">
    <source>
        <dbReference type="EMBL" id="CAD1844893.1"/>
    </source>
</evidence>
<comment type="similarity">
    <text evidence="7">Belongs to the MIP/aquaporin (TC 1.A.8) family.</text>
</comment>
<evidence type="ECO:0000256" key="4">
    <source>
        <dbReference type="ARBA" id="ARBA00022737"/>
    </source>
</evidence>
<evidence type="ECO:0000256" key="2">
    <source>
        <dbReference type="ARBA" id="ARBA00022448"/>
    </source>
</evidence>
<dbReference type="EMBL" id="LR862137">
    <property type="protein sequence ID" value="CAD1844893.1"/>
    <property type="molecule type" value="Genomic_DNA"/>
</dbReference>
<keyword evidence="4" id="KW-0677">Repeat</keyword>